<proteinExistence type="predicted"/>
<keyword evidence="2" id="KW-1185">Reference proteome</keyword>
<accession>A0A7D5HR29</accession>
<dbReference type="Proteomes" id="UP000509660">
    <property type="component" value="Chromosome"/>
</dbReference>
<gene>
    <name evidence="1" type="ORF">HV559_08105</name>
</gene>
<organism evidence="1 2">
    <name type="scientific">Mannheimia pernigra</name>
    <dbReference type="NCBI Taxonomy" id="111844"/>
    <lineage>
        <taxon>Bacteria</taxon>
        <taxon>Pseudomonadati</taxon>
        <taxon>Pseudomonadota</taxon>
        <taxon>Gammaproteobacteria</taxon>
        <taxon>Pasteurellales</taxon>
        <taxon>Pasteurellaceae</taxon>
        <taxon>Mannheimia</taxon>
    </lineage>
</organism>
<evidence type="ECO:0000313" key="1">
    <source>
        <dbReference type="EMBL" id="QLB40834.1"/>
    </source>
</evidence>
<dbReference type="RefSeq" id="WP_176810082.1">
    <property type="nucleotide sequence ID" value="NZ_CP055306.1"/>
</dbReference>
<dbReference type="AlphaFoldDB" id="A0A7D5HR29"/>
<evidence type="ECO:0000313" key="2">
    <source>
        <dbReference type="Proteomes" id="UP000509660"/>
    </source>
</evidence>
<protein>
    <submittedName>
        <fullName evidence="1">Helix-turn-helix domain-containing protein</fullName>
    </submittedName>
</protein>
<dbReference type="EMBL" id="CP055306">
    <property type="protein sequence ID" value="QLB40834.1"/>
    <property type="molecule type" value="Genomic_DNA"/>
</dbReference>
<reference evidence="1 2" key="1">
    <citation type="submission" date="2020-06" db="EMBL/GenBank/DDBJ databases">
        <title>Mannheimia pernigra sp. nov. isolated from bovine respiratory tract.</title>
        <authorList>
            <person name="Kuhnert P."/>
            <person name="Akarsu-Egger H."/>
        </authorList>
    </citation>
    <scope>NUCLEOTIDE SEQUENCE [LARGE SCALE GENOMIC DNA]</scope>
    <source>
        <strain evidence="1 2">BNO311</strain>
    </source>
</reference>
<sequence length="121" mass="14432">MSKAEYLTAKEVASLLGISASHLYDWVSDDRRKQRPFFPKSKMIRRSNGGDRRLIHQWDKKEILKFIKDAKEKPYYLLSEHQYEELKAENRQKSELPPSAFNAFHRQMYQLKQKRMEAVNG</sequence>
<name>A0A7D5HR29_9PAST</name>